<feature type="domain" description="Carbohydrate kinase FGGY N-terminal" evidence="8">
    <location>
        <begin position="3"/>
        <end position="242"/>
    </location>
</feature>
<proteinExistence type="inferred from homology"/>
<evidence type="ECO:0000256" key="1">
    <source>
        <dbReference type="ARBA" id="ARBA00009156"/>
    </source>
</evidence>
<dbReference type="EC" id="2.7.1.5" evidence="7"/>
<evidence type="ECO:0000256" key="2">
    <source>
        <dbReference type="ARBA" id="ARBA00022679"/>
    </source>
</evidence>
<dbReference type="InterPro" id="IPR000577">
    <property type="entry name" value="Carb_kinase_FGGY"/>
</dbReference>
<dbReference type="PANTHER" id="PTHR43095">
    <property type="entry name" value="SUGAR KINASE"/>
    <property type="match status" value="1"/>
</dbReference>
<keyword evidence="6" id="KW-0684">Rhamnose metabolism</keyword>
<evidence type="ECO:0000313" key="11">
    <source>
        <dbReference type="Proteomes" id="UP000182624"/>
    </source>
</evidence>
<evidence type="ECO:0000259" key="9">
    <source>
        <dbReference type="Pfam" id="PF02782"/>
    </source>
</evidence>
<dbReference type="Pfam" id="PF00370">
    <property type="entry name" value="FGGY_N"/>
    <property type="match status" value="1"/>
</dbReference>
<dbReference type="GO" id="GO:0019301">
    <property type="term" value="P:rhamnose catabolic process"/>
    <property type="evidence" value="ECO:0007669"/>
    <property type="project" value="UniProtKB-UniRule"/>
</dbReference>
<evidence type="ECO:0000256" key="6">
    <source>
        <dbReference type="ARBA" id="ARBA00023308"/>
    </source>
</evidence>
<evidence type="ECO:0000259" key="8">
    <source>
        <dbReference type="Pfam" id="PF00370"/>
    </source>
</evidence>
<keyword evidence="3" id="KW-0547">Nucleotide-binding</keyword>
<dbReference type="Proteomes" id="UP000182624">
    <property type="component" value="Unassembled WGS sequence"/>
</dbReference>
<dbReference type="CDD" id="cd07771">
    <property type="entry name" value="ASKHA_NBD_FGGY_RhaB-like"/>
    <property type="match status" value="1"/>
</dbReference>
<comment type="similarity">
    <text evidence="1">Belongs to the FGGY kinase family.</text>
</comment>
<feature type="domain" description="Carbohydrate kinase FGGY C-terminal" evidence="9">
    <location>
        <begin position="253"/>
        <end position="450"/>
    </location>
</feature>
<keyword evidence="5" id="KW-0067">ATP-binding</keyword>
<dbReference type="GO" id="GO:0008993">
    <property type="term" value="F:rhamnulokinase activity"/>
    <property type="evidence" value="ECO:0007669"/>
    <property type="project" value="UniProtKB-UniRule"/>
</dbReference>
<keyword evidence="11" id="KW-1185">Reference proteome</keyword>
<dbReference type="Gene3D" id="3.30.420.40">
    <property type="match status" value="2"/>
</dbReference>
<organism evidence="10 11">
    <name type="scientific">Butyrivibrio proteoclasticus</name>
    <dbReference type="NCBI Taxonomy" id="43305"/>
    <lineage>
        <taxon>Bacteria</taxon>
        <taxon>Bacillati</taxon>
        <taxon>Bacillota</taxon>
        <taxon>Clostridia</taxon>
        <taxon>Lachnospirales</taxon>
        <taxon>Lachnospiraceae</taxon>
        <taxon>Butyrivibrio</taxon>
    </lineage>
</organism>
<dbReference type="EMBL" id="FOXO01000003">
    <property type="protein sequence ID" value="SFP52383.1"/>
    <property type="molecule type" value="Genomic_DNA"/>
</dbReference>
<sequence>MEYYLAVDIGASSGRHILAHMEDGRIVLEEVYRFYNGMEDKDGHKIWNAEKLFDDILEGMKKCKEIGKIPVTMGIDTWGVDFCLLDKDDKRIGDLVAYRDDRTAGMDEEVYKIISEDELYERTGIQKAIFNTIYQLMALKTKEPEKLKEARTLLMVPDYFNFLLTGVRKQEYTNASTTQLLNAKTGEWDHELIKKLDFPDELFGELSMPGTVVGPLKREIAEKVGFDLKVVLPATHDTGSAVMSVPCTEENTLYISSGTWSLMGCELPKANCSKEAKNANFTNEGGYEKRYRFLKNIMGLWMIQSVKKEFEAGFDYPGKNKDDDYSFANLCDRAKEETIDSIVAANDGRFLNPDSMIREIQNACRECGMQVPVTPWEIARVIYRSLAKCYKETTEEIENITGKKFNSVNIVGGGSNAVYLNELTAAETGRSVNAGPGEATAIGNIGAQMLSNGVFSSLSEFRECVYQSFGVIKY</sequence>
<dbReference type="PIRSF" id="PIRSF000538">
    <property type="entry name" value="GlpK"/>
    <property type="match status" value="1"/>
</dbReference>
<dbReference type="InterPro" id="IPR018485">
    <property type="entry name" value="FGGY_C"/>
</dbReference>
<evidence type="ECO:0000313" key="10">
    <source>
        <dbReference type="EMBL" id="SFP52383.1"/>
    </source>
</evidence>
<dbReference type="InterPro" id="IPR018484">
    <property type="entry name" value="FGGY_N"/>
</dbReference>
<evidence type="ECO:0000256" key="4">
    <source>
        <dbReference type="ARBA" id="ARBA00022777"/>
    </source>
</evidence>
<dbReference type="AlphaFoldDB" id="A0A1I5R1K2"/>
<evidence type="ECO:0000256" key="7">
    <source>
        <dbReference type="NCBIfam" id="TIGR02627"/>
    </source>
</evidence>
<dbReference type="SUPFAM" id="SSF53067">
    <property type="entry name" value="Actin-like ATPase domain"/>
    <property type="match status" value="2"/>
</dbReference>
<dbReference type="GO" id="GO:0005524">
    <property type="term" value="F:ATP binding"/>
    <property type="evidence" value="ECO:0007669"/>
    <property type="project" value="UniProtKB-KW"/>
</dbReference>
<evidence type="ECO:0000256" key="3">
    <source>
        <dbReference type="ARBA" id="ARBA00022741"/>
    </source>
</evidence>
<dbReference type="NCBIfam" id="TIGR02627">
    <property type="entry name" value="rhamnulo_kin"/>
    <property type="match status" value="1"/>
</dbReference>
<keyword evidence="2" id="KW-0808">Transferase</keyword>
<dbReference type="Pfam" id="PF02782">
    <property type="entry name" value="FGGY_C"/>
    <property type="match status" value="1"/>
</dbReference>
<reference evidence="11" key="1">
    <citation type="submission" date="2016-10" db="EMBL/GenBank/DDBJ databases">
        <authorList>
            <person name="Varghese N."/>
            <person name="Submissions S."/>
        </authorList>
    </citation>
    <scope>NUCLEOTIDE SEQUENCE [LARGE SCALE GENOMIC DNA]</scope>
    <source>
        <strain evidence="11">P18</strain>
    </source>
</reference>
<gene>
    <name evidence="10" type="ORF">SAMN04487928_10372</name>
</gene>
<dbReference type="InterPro" id="IPR043129">
    <property type="entry name" value="ATPase_NBD"/>
</dbReference>
<dbReference type="RefSeq" id="WP_074884059.1">
    <property type="nucleotide sequence ID" value="NZ_FOXO01000003.1"/>
</dbReference>
<dbReference type="OrthoDB" id="9761504at2"/>
<accession>A0A1I5R1K2</accession>
<evidence type="ECO:0000256" key="5">
    <source>
        <dbReference type="ARBA" id="ARBA00022840"/>
    </source>
</evidence>
<keyword evidence="4 10" id="KW-0418">Kinase</keyword>
<dbReference type="PANTHER" id="PTHR43095:SF5">
    <property type="entry name" value="XYLULOSE KINASE"/>
    <property type="match status" value="1"/>
</dbReference>
<dbReference type="InterPro" id="IPR013449">
    <property type="entry name" value="Rhamnulokinase"/>
</dbReference>
<dbReference type="InterPro" id="IPR050406">
    <property type="entry name" value="FGGY_Carb_Kinase"/>
</dbReference>
<name>A0A1I5R1K2_9FIRM</name>
<protein>
    <recommendedName>
        <fullName evidence="7">Rhamnulokinase</fullName>
        <ecNumber evidence="7">2.7.1.5</ecNumber>
    </recommendedName>
</protein>